<dbReference type="SUPFAM" id="SSF54236">
    <property type="entry name" value="Ubiquitin-like"/>
    <property type="match status" value="1"/>
</dbReference>
<dbReference type="PROSITE" id="PS51873">
    <property type="entry name" value="TRIAD"/>
    <property type="match status" value="1"/>
</dbReference>
<name>A0A813NIT9_9BILA</name>
<reference evidence="9" key="1">
    <citation type="submission" date="2021-02" db="EMBL/GenBank/DDBJ databases">
        <authorList>
            <person name="Nowell W R."/>
        </authorList>
    </citation>
    <scope>NUCLEOTIDE SEQUENCE</scope>
</reference>
<dbReference type="PROSITE" id="PS00518">
    <property type="entry name" value="ZF_RING_1"/>
    <property type="match status" value="1"/>
</dbReference>
<keyword evidence="2" id="KW-0808">Transferase</keyword>
<evidence type="ECO:0000256" key="4">
    <source>
        <dbReference type="ARBA" id="ARBA00022737"/>
    </source>
</evidence>
<evidence type="ECO:0000256" key="5">
    <source>
        <dbReference type="ARBA" id="ARBA00022771"/>
    </source>
</evidence>
<keyword evidence="3" id="KW-0479">Metal-binding</keyword>
<sequence>MKGSKHPGQLIEGYTVDDIKQLVKDKFGSDNFRLVVNGQEIQDNDPVKFAELKKSIKNNTVIYVCQRMEGGSGMVDTDSHKATILVDLQDELRKIPTQPNNSDCMICTEEKKCLKFCCNSIICKECFPNYFIHYDYKLTCLTCNEVLAPEKFFKTPQFIQSLVQLDETTLMARNIDFQICTCGVFCINSTMYAKQKCDNCQRWLCFFCNSDWDEEEKKMRNEKYTCKVNCFWETKITYQLITLEYNKSMQVPNRRCCPKCFECGSYDQKCKYHKCKCGHTFCFICLKSQEDCQRDFKSEYNLPCANVAQQSYTIFPRLCHDR</sequence>
<dbReference type="AlphaFoldDB" id="A0A813NIT9"/>
<organism evidence="9">
    <name type="scientific">Adineta steineri</name>
    <dbReference type="NCBI Taxonomy" id="433720"/>
    <lineage>
        <taxon>Eukaryota</taxon>
        <taxon>Metazoa</taxon>
        <taxon>Spiralia</taxon>
        <taxon>Gnathifera</taxon>
        <taxon>Rotifera</taxon>
        <taxon>Eurotatoria</taxon>
        <taxon>Bdelloidea</taxon>
        <taxon>Adinetida</taxon>
        <taxon>Adinetidae</taxon>
        <taxon>Adineta</taxon>
    </lineage>
</organism>
<dbReference type="Proteomes" id="UP000663868">
    <property type="component" value="Unassembled WGS sequence"/>
</dbReference>
<evidence type="ECO:0000256" key="7">
    <source>
        <dbReference type="ARBA" id="ARBA00022833"/>
    </source>
</evidence>
<evidence type="ECO:0000313" key="9">
    <source>
        <dbReference type="EMBL" id="CAF0737132.1"/>
    </source>
</evidence>
<dbReference type="GO" id="GO:0008270">
    <property type="term" value="F:zinc ion binding"/>
    <property type="evidence" value="ECO:0007669"/>
    <property type="project" value="UniProtKB-KW"/>
</dbReference>
<keyword evidence="4" id="KW-0677">Repeat</keyword>
<proteinExistence type="predicted"/>
<dbReference type="InterPro" id="IPR044066">
    <property type="entry name" value="TRIAD_supradom"/>
</dbReference>
<dbReference type="EMBL" id="CAJOBB010004174">
    <property type="protein sequence ID" value="CAF4077873.1"/>
    <property type="molecule type" value="Genomic_DNA"/>
</dbReference>
<gene>
    <name evidence="9" type="ORF">IZO911_LOCUS3291</name>
    <name evidence="10" type="ORF">KXQ929_LOCUS33161</name>
</gene>
<evidence type="ECO:0000256" key="1">
    <source>
        <dbReference type="ARBA" id="ARBA00004906"/>
    </source>
</evidence>
<evidence type="ECO:0000256" key="3">
    <source>
        <dbReference type="ARBA" id="ARBA00022723"/>
    </source>
</evidence>
<feature type="domain" description="RING-type" evidence="8">
    <location>
        <begin position="100"/>
        <end position="304"/>
    </location>
</feature>
<protein>
    <recommendedName>
        <fullName evidence="8">RING-type domain-containing protein</fullName>
    </recommendedName>
</protein>
<comment type="caution">
    <text evidence="9">The sequence shown here is derived from an EMBL/GenBank/DDBJ whole genome shotgun (WGS) entry which is preliminary data.</text>
</comment>
<evidence type="ECO:0000259" key="8">
    <source>
        <dbReference type="PROSITE" id="PS51873"/>
    </source>
</evidence>
<keyword evidence="6" id="KW-0833">Ubl conjugation pathway</keyword>
<dbReference type="EMBL" id="CAJNOE010000017">
    <property type="protein sequence ID" value="CAF0737132.1"/>
    <property type="molecule type" value="Genomic_DNA"/>
</dbReference>
<evidence type="ECO:0000256" key="6">
    <source>
        <dbReference type="ARBA" id="ARBA00022786"/>
    </source>
</evidence>
<accession>A0A813NIT9</accession>
<dbReference type="InterPro" id="IPR029071">
    <property type="entry name" value="Ubiquitin-like_domsf"/>
</dbReference>
<dbReference type="GO" id="GO:0016740">
    <property type="term" value="F:transferase activity"/>
    <property type="evidence" value="ECO:0007669"/>
    <property type="project" value="UniProtKB-KW"/>
</dbReference>
<dbReference type="Proteomes" id="UP000663860">
    <property type="component" value="Unassembled WGS sequence"/>
</dbReference>
<dbReference type="InterPro" id="IPR017907">
    <property type="entry name" value="Znf_RING_CS"/>
</dbReference>
<evidence type="ECO:0000256" key="2">
    <source>
        <dbReference type="ARBA" id="ARBA00022679"/>
    </source>
</evidence>
<dbReference type="CDD" id="cd17039">
    <property type="entry name" value="Ubl_ubiquitin_like"/>
    <property type="match status" value="1"/>
</dbReference>
<keyword evidence="5" id="KW-0863">Zinc-finger</keyword>
<keyword evidence="7" id="KW-0862">Zinc</keyword>
<evidence type="ECO:0000313" key="10">
    <source>
        <dbReference type="EMBL" id="CAF4077873.1"/>
    </source>
</evidence>
<comment type="pathway">
    <text evidence="1">Protein modification; protein ubiquitination.</text>
</comment>